<accession>A0A1B7NE32</accession>
<dbReference type="PANTHER" id="PTHR31273:SF1">
    <property type="entry name" value="PHOSPHOKETOLASE-RELATED"/>
    <property type="match status" value="1"/>
</dbReference>
<evidence type="ECO:0000256" key="4">
    <source>
        <dbReference type="ARBA" id="ARBA00023239"/>
    </source>
</evidence>
<comment type="similarity">
    <text evidence="2">Belongs to the XFP family.</text>
</comment>
<dbReference type="InterPro" id="IPR005593">
    <property type="entry name" value="Xul5P/Fru6P_PKetolase"/>
</dbReference>
<dbReference type="InterPro" id="IPR018969">
    <property type="entry name" value="Xul5P/Fru6P_PKetolase_C"/>
</dbReference>
<keyword evidence="8" id="KW-1185">Reference proteome</keyword>
<dbReference type="InParanoid" id="A0A1B7NE32"/>
<dbReference type="InterPro" id="IPR019790">
    <property type="entry name" value="Xul5P/Fru6P_PKetolase_CS"/>
</dbReference>
<feature type="domain" description="Xylulose 5-phosphate/Fructose 6-phosphate phosphoketolase C-terminal" evidence="5">
    <location>
        <begin position="607"/>
        <end position="819"/>
    </location>
</feature>
<name>A0A1B7NE32_9AGAM</name>
<evidence type="ECO:0000313" key="7">
    <source>
        <dbReference type="EMBL" id="OAX43138.1"/>
    </source>
</evidence>
<keyword evidence="3" id="KW-0786">Thiamine pyrophosphate</keyword>
<evidence type="ECO:0000313" key="8">
    <source>
        <dbReference type="Proteomes" id="UP000092154"/>
    </source>
</evidence>
<dbReference type="SUPFAM" id="SSF52518">
    <property type="entry name" value="Thiamin diphosphate-binding fold (THDP-binding)"/>
    <property type="match status" value="2"/>
</dbReference>
<dbReference type="OrthoDB" id="2532903at2759"/>
<organism evidence="7 8">
    <name type="scientific">Rhizopogon vinicolor AM-OR11-026</name>
    <dbReference type="NCBI Taxonomy" id="1314800"/>
    <lineage>
        <taxon>Eukaryota</taxon>
        <taxon>Fungi</taxon>
        <taxon>Dikarya</taxon>
        <taxon>Basidiomycota</taxon>
        <taxon>Agaricomycotina</taxon>
        <taxon>Agaricomycetes</taxon>
        <taxon>Agaricomycetidae</taxon>
        <taxon>Boletales</taxon>
        <taxon>Suillineae</taxon>
        <taxon>Rhizopogonaceae</taxon>
        <taxon>Rhizopogon</taxon>
    </lineage>
</organism>
<dbReference type="FunCoup" id="A0A1B7NE32">
    <property type="interactions" value="16"/>
</dbReference>
<dbReference type="EMBL" id="KV448143">
    <property type="protein sequence ID" value="OAX43138.1"/>
    <property type="molecule type" value="Genomic_DNA"/>
</dbReference>
<protein>
    <submittedName>
        <fullName evidence="7">D-xylulose 5-phosphate/D-fructose 6-phosphate phosphoketolase</fullName>
    </submittedName>
</protein>
<proteinExistence type="inferred from homology"/>
<keyword evidence="4" id="KW-0456">Lyase</keyword>
<dbReference type="PIRSF" id="PIRSF017245">
    <property type="entry name" value="Phosphoketolase"/>
    <property type="match status" value="1"/>
</dbReference>
<dbReference type="Pfam" id="PF09363">
    <property type="entry name" value="XFP_C"/>
    <property type="match status" value="1"/>
</dbReference>
<gene>
    <name evidence="7" type="ORF">K503DRAFT_862509</name>
</gene>
<dbReference type="STRING" id="1314800.A0A1B7NE32"/>
<evidence type="ECO:0000259" key="5">
    <source>
        <dbReference type="Pfam" id="PF09363"/>
    </source>
</evidence>
<feature type="domain" description="Xylulose 5-phosphate/Fructose 6-phosphate phosphoketolase N-terminal" evidence="6">
    <location>
        <begin position="35"/>
        <end position="400"/>
    </location>
</feature>
<dbReference type="InterPro" id="IPR009014">
    <property type="entry name" value="Transketo_C/PFOR_II"/>
</dbReference>
<evidence type="ECO:0000259" key="6">
    <source>
        <dbReference type="Pfam" id="PF09364"/>
    </source>
</evidence>
<dbReference type="InterPro" id="IPR029061">
    <property type="entry name" value="THDP-binding"/>
</dbReference>
<dbReference type="Proteomes" id="UP000092154">
    <property type="component" value="Unassembled WGS sequence"/>
</dbReference>
<dbReference type="GO" id="GO:0016832">
    <property type="term" value="F:aldehyde-lyase activity"/>
    <property type="evidence" value="ECO:0007669"/>
    <property type="project" value="InterPro"/>
</dbReference>
<dbReference type="GO" id="GO:0005975">
    <property type="term" value="P:carbohydrate metabolic process"/>
    <property type="evidence" value="ECO:0007669"/>
    <property type="project" value="InterPro"/>
</dbReference>
<dbReference type="InterPro" id="IPR018970">
    <property type="entry name" value="Xul5P/Fru6P_PKetolase_N"/>
</dbReference>
<dbReference type="Pfam" id="PF03894">
    <property type="entry name" value="XFP"/>
    <property type="match status" value="1"/>
</dbReference>
<dbReference type="SUPFAM" id="SSF52922">
    <property type="entry name" value="TK C-terminal domain-like"/>
    <property type="match status" value="1"/>
</dbReference>
<dbReference type="AlphaFoldDB" id="A0A1B7NE32"/>
<comment type="cofactor">
    <cofactor evidence="1">
        <name>thiamine diphosphate</name>
        <dbReference type="ChEBI" id="CHEBI:58937"/>
    </cofactor>
</comment>
<dbReference type="PROSITE" id="PS60002">
    <property type="entry name" value="PHOSPHOKETOLASE_1"/>
    <property type="match status" value="1"/>
</dbReference>
<dbReference type="InterPro" id="IPR019789">
    <property type="entry name" value="Xul5P/Fru6P_PKetolase_ThDP_BS"/>
</dbReference>
<dbReference type="PROSITE" id="PS60003">
    <property type="entry name" value="PHOSPHOKETOLASE_2"/>
    <property type="match status" value="1"/>
</dbReference>
<evidence type="ECO:0000256" key="2">
    <source>
        <dbReference type="ARBA" id="ARBA00005623"/>
    </source>
</evidence>
<evidence type="ECO:0000256" key="3">
    <source>
        <dbReference type="ARBA" id="ARBA00023052"/>
    </source>
</evidence>
<dbReference type="Gene3D" id="3.40.50.920">
    <property type="match status" value="1"/>
</dbReference>
<dbReference type="Gene3D" id="3.40.50.970">
    <property type="match status" value="2"/>
</dbReference>
<dbReference type="Pfam" id="PF09364">
    <property type="entry name" value="XFP_N"/>
    <property type="match status" value="1"/>
</dbReference>
<reference evidence="7 8" key="1">
    <citation type="submission" date="2016-06" db="EMBL/GenBank/DDBJ databases">
        <title>Comparative genomics of the ectomycorrhizal sister species Rhizopogon vinicolor and Rhizopogon vesiculosus (Basidiomycota: Boletales) reveals a divergence of the mating type B locus.</title>
        <authorList>
            <consortium name="DOE Joint Genome Institute"/>
            <person name="Mujic A.B."/>
            <person name="Kuo A."/>
            <person name="Tritt A."/>
            <person name="Lipzen A."/>
            <person name="Chen C."/>
            <person name="Johnson J."/>
            <person name="Sharma A."/>
            <person name="Barry K."/>
            <person name="Grigoriev I.V."/>
            <person name="Spatafora J.W."/>
        </authorList>
    </citation>
    <scope>NUCLEOTIDE SEQUENCE [LARGE SCALE GENOMIC DNA]</scope>
    <source>
        <strain evidence="7 8">AM-OR11-026</strain>
    </source>
</reference>
<evidence type="ECO:0000256" key="1">
    <source>
        <dbReference type="ARBA" id="ARBA00001964"/>
    </source>
</evidence>
<dbReference type="PANTHER" id="PTHR31273">
    <property type="entry name" value="PHOSPHOKETOLASE-RELATED"/>
    <property type="match status" value="1"/>
</dbReference>
<sequence>MPGQIIAQPNPPPDPSHLPDSVKEYAVQLKTSSVLTESELRAVQKFRRAANYIATAMIFLQDNVLLERPLTFDDIKPRLLGHWGTCPGLVLVYAHLNRIIKKTDLDALLVVGPGHGAPAILASLWLEDSLSPFWERYTRDRAGLTRLITKFSSPGGFPSHINAETPGAIHEGGELGYALSVAFGAVMDNPHLVVTCIVGDGEAETGPTATAWHGYKYIDPAESGAVLPIVHVNGFKISERTVYGCMDDKELICLFSGYGYQVRIVSDLERIDQDMAASMEWALAEISRIQNAARSGNPIVKPRWPVLILRTPKGWSGPKKLHGEFIEGSFRSHQVPLPEAKTSKEELQALQDWLRSYAHYELIATKGGEGVVEGAPSKELLSIVPDKRDKKLGCRKESYAAFKPIEVPEWTRLVVQRGSQASCMKVVGTLLRDTIRANPTTFRIFSPDELVSNKLDAVFDVTGRNLQWDVASRAQGGRVIEILSEHTCQGMLQGYTLTGRTALFPSYEAFLGIVHTMMVQYSKFTKMAHETDWRHDVGSVNYLETSTWTRQEHNGFSHQNPSFIGAVLNLKSTLARVYLPPDANCFLSTVAHCLRAKNYVNLMVGSKQPTPVWLSPEEADMHCIAGASIWKFASVDEGVNPDVVLVGIGVEVTFEVIAAAALLRKLAPSLRVRVINVTDLMILGPHGSHPHALSNDDFDTLFTKDKDIIINYHGYPIEVKGLLFGRPGLKASNGRSDLDRVTIEGYREEGTTTSPFDMMLCNHTSRYHVAAAAIRAGAFFNPKVSTEAQAKSAYIMHMAAKDKEYIYAHGKDPEGTFDTPKFR</sequence>